<reference evidence="6 7" key="1">
    <citation type="submission" date="2024-02" db="EMBL/GenBank/DDBJ databases">
        <title>De novo assembly and annotation of 12 fungi associated with fruit tree decline syndrome in Ontario, Canada.</title>
        <authorList>
            <person name="Sulman M."/>
            <person name="Ellouze W."/>
            <person name="Ilyukhin E."/>
        </authorList>
    </citation>
    <scope>NUCLEOTIDE SEQUENCE [LARGE SCALE GENOMIC DNA]</scope>
    <source>
        <strain evidence="6 7">M42-189</strain>
    </source>
</reference>
<dbReference type="Gene3D" id="2.120.10.30">
    <property type="entry name" value="TolB, C-terminal domain"/>
    <property type="match status" value="1"/>
</dbReference>
<evidence type="ECO:0000256" key="5">
    <source>
        <dbReference type="SAM" id="SignalP"/>
    </source>
</evidence>
<keyword evidence="3" id="KW-1015">Disulfide bond</keyword>
<sequence>MAGLTKVALYTLALAVLGPWGWDRYLALSEIVANRPGSYTPIDAFKSHDIKFRDVRGFRNCEDVLLDEGLGVAILSCDEGRDKWNTVMGAYHADDTLENGRLWLYDYVDTDAIQPLAFKNFPNEDDFHPLGLELDKTTSTLYVVSHAQSGSCIEVFQLEVISKSLTYVRTIRHPLLHAPNSIETVGDGKLYVTNDHMFRSRVSPIMSKVETFSGLPGGTVVYIDLAEPEAARVVARVPFANGIARLNSTILAVASTSKAGVYFYDEQPDHSLAFKSYVRTPAAVDNLSVRQGHPMRLN</sequence>
<keyword evidence="4" id="KW-0325">Glycoprotein</keyword>
<proteinExistence type="inferred from homology"/>
<dbReference type="Proteomes" id="UP001521785">
    <property type="component" value="Unassembled WGS sequence"/>
</dbReference>
<keyword evidence="7" id="KW-1185">Reference proteome</keyword>
<dbReference type="InterPro" id="IPR002640">
    <property type="entry name" value="Arylesterase"/>
</dbReference>
<name>A0ABR3S705_9PLEO</name>
<accession>A0ABR3S705</accession>
<dbReference type="Pfam" id="PF01731">
    <property type="entry name" value="Arylesterase"/>
    <property type="match status" value="1"/>
</dbReference>
<evidence type="ECO:0000256" key="1">
    <source>
        <dbReference type="ARBA" id="ARBA00008595"/>
    </source>
</evidence>
<dbReference type="InterPro" id="IPR011042">
    <property type="entry name" value="6-blade_b-propeller_TolB-like"/>
</dbReference>
<feature type="signal peptide" evidence="5">
    <location>
        <begin position="1"/>
        <end position="15"/>
    </location>
</feature>
<keyword evidence="2" id="KW-0378">Hydrolase</keyword>
<keyword evidence="5" id="KW-0732">Signal</keyword>
<comment type="caution">
    <text evidence="6">The sequence shown here is derived from an EMBL/GenBank/DDBJ whole genome shotgun (WGS) entry which is preliminary data.</text>
</comment>
<evidence type="ECO:0000256" key="4">
    <source>
        <dbReference type="ARBA" id="ARBA00023180"/>
    </source>
</evidence>
<evidence type="ECO:0000256" key="3">
    <source>
        <dbReference type="ARBA" id="ARBA00023157"/>
    </source>
</evidence>
<dbReference type="SUPFAM" id="SSF63829">
    <property type="entry name" value="Calcium-dependent phosphotriesterase"/>
    <property type="match status" value="1"/>
</dbReference>
<comment type="similarity">
    <text evidence="1">Belongs to the paraoxonase family.</text>
</comment>
<gene>
    <name evidence="6" type="ORF">SLS60_000297</name>
</gene>
<dbReference type="PANTHER" id="PTHR11799:SF30">
    <property type="entry name" value="SERUM PARAOXONASE_ARYLESTERASE 2"/>
    <property type="match status" value="1"/>
</dbReference>
<dbReference type="PANTHER" id="PTHR11799">
    <property type="entry name" value="PARAOXONASE"/>
    <property type="match status" value="1"/>
</dbReference>
<evidence type="ECO:0000313" key="6">
    <source>
        <dbReference type="EMBL" id="KAL1612074.1"/>
    </source>
</evidence>
<evidence type="ECO:0000256" key="2">
    <source>
        <dbReference type="ARBA" id="ARBA00022801"/>
    </source>
</evidence>
<dbReference type="InterPro" id="IPR051288">
    <property type="entry name" value="Serum_paraoxonase/arylesterase"/>
</dbReference>
<dbReference type="EMBL" id="JAKJXO020000001">
    <property type="protein sequence ID" value="KAL1612074.1"/>
    <property type="molecule type" value="Genomic_DNA"/>
</dbReference>
<organism evidence="6 7">
    <name type="scientific">Paraconiothyrium brasiliense</name>
    <dbReference type="NCBI Taxonomy" id="300254"/>
    <lineage>
        <taxon>Eukaryota</taxon>
        <taxon>Fungi</taxon>
        <taxon>Dikarya</taxon>
        <taxon>Ascomycota</taxon>
        <taxon>Pezizomycotina</taxon>
        <taxon>Dothideomycetes</taxon>
        <taxon>Pleosporomycetidae</taxon>
        <taxon>Pleosporales</taxon>
        <taxon>Massarineae</taxon>
        <taxon>Didymosphaeriaceae</taxon>
        <taxon>Paraconiothyrium</taxon>
    </lineage>
</organism>
<feature type="chain" id="PRO_5046263429" evidence="5">
    <location>
        <begin position="16"/>
        <end position="298"/>
    </location>
</feature>
<protein>
    <submittedName>
        <fullName evidence="6">Uncharacterized protein</fullName>
    </submittedName>
</protein>
<evidence type="ECO:0000313" key="7">
    <source>
        <dbReference type="Proteomes" id="UP001521785"/>
    </source>
</evidence>